<evidence type="ECO:0000313" key="3">
    <source>
        <dbReference type="Proteomes" id="UP001364211"/>
    </source>
</evidence>
<reference evidence="2 3" key="1">
    <citation type="submission" date="2024-03" db="EMBL/GenBank/DDBJ databases">
        <title>Draft genome sequence of Pseudonocardia sp. DW16-2.</title>
        <authorList>
            <person name="Duangmal K."/>
        </authorList>
    </citation>
    <scope>NUCLEOTIDE SEQUENCE [LARGE SCALE GENOMIC DNA]</scope>
    <source>
        <strain evidence="2 3">DW16-2</strain>
    </source>
</reference>
<comment type="caution">
    <text evidence="2">The sequence shown here is derived from an EMBL/GenBank/DDBJ whole genome shotgun (WGS) entry which is preliminary data.</text>
</comment>
<sequence>MADHNLSLVDFIKLLLGKDSESIQVRDWFQKDPNAVLQHYGLAELSSEDIRDAIVIAQDNDTVSFDRHYDTGFDWDGGKGGWGEGHKDGGHHAAATHEKVHVKDVWHTQNIDDRDVTVDNSVNQNIDTDGGDFRQDVDITSTTASGDGAVAVGGDNNAPVTTGNGNVVGDGNQVVAGNGNTTAFGEGSAYKTGDISADKGGAVSLGGDANGSHDATNSFNKTWNETNTSTEVHDSYNTDDSTHTVTDVDDHSHTDIGSHNDLDLNVG</sequence>
<accession>A0ABU8TCW6</accession>
<protein>
    <submittedName>
        <fullName evidence="2">Uncharacterized protein</fullName>
    </submittedName>
</protein>
<proteinExistence type="predicted"/>
<dbReference type="Proteomes" id="UP001364211">
    <property type="component" value="Unassembled WGS sequence"/>
</dbReference>
<gene>
    <name evidence="2" type="ORF">WJX68_22710</name>
</gene>
<name>A0ABU8TCW6_9PSEU</name>
<feature type="region of interest" description="Disordered" evidence="1">
    <location>
        <begin position="230"/>
        <end position="267"/>
    </location>
</feature>
<feature type="compositionally biased region" description="Basic and acidic residues" evidence="1">
    <location>
        <begin position="231"/>
        <end position="267"/>
    </location>
</feature>
<dbReference type="RefSeq" id="WP_340294461.1">
    <property type="nucleotide sequence ID" value="NZ_JBBJUP010000023.1"/>
</dbReference>
<organism evidence="2 3">
    <name type="scientific">Pseudonocardia spirodelae</name>
    <dbReference type="NCBI Taxonomy" id="3133431"/>
    <lineage>
        <taxon>Bacteria</taxon>
        <taxon>Bacillati</taxon>
        <taxon>Actinomycetota</taxon>
        <taxon>Actinomycetes</taxon>
        <taxon>Pseudonocardiales</taxon>
        <taxon>Pseudonocardiaceae</taxon>
        <taxon>Pseudonocardia</taxon>
    </lineage>
</organism>
<keyword evidence="3" id="KW-1185">Reference proteome</keyword>
<evidence type="ECO:0000256" key="1">
    <source>
        <dbReference type="SAM" id="MobiDB-lite"/>
    </source>
</evidence>
<dbReference type="EMBL" id="JBBJUP010000023">
    <property type="protein sequence ID" value="MEJ8281764.1"/>
    <property type="molecule type" value="Genomic_DNA"/>
</dbReference>
<evidence type="ECO:0000313" key="2">
    <source>
        <dbReference type="EMBL" id="MEJ8281764.1"/>
    </source>
</evidence>